<accession>A0A5K4F3I2</accession>
<dbReference type="Gene3D" id="1.20.1250.20">
    <property type="entry name" value="MFS general substrate transporter like domains"/>
    <property type="match status" value="2"/>
</dbReference>
<organism evidence="7 8">
    <name type="scientific">Schistosoma mansoni</name>
    <name type="common">Blood fluke</name>
    <dbReference type="NCBI Taxonomy" id="6183"/>
    <lineage>
        <taxon>Eukaryota</taxon>
        <taxon>Metazoa</taxon>
        <taxon>Spiralia</taxon>
        <taxon>Lophotrochozoa</taxon>
        <taxon>Platyhelminthes</taxon>
        <taxon>Trematoda</taxon>
        <taxon>Digenea</taxon>
        <taxon>Strigeidida</taxon>
        <taxon>Schistosomatoidea</taxon>
        <taxon>Schistosomatidae</taxon>
        <taxon>Schistosoma</taxon>
    </lineage>
</organism>
<dbReference type="GO" id="GO:0022857">
    <property type="term" value="F:transmembrane transporter activity"/>
    <property type="evidence" value="ECO:0007669"/>
    <property type="project" value="InterPro"/>
</dbReference>
<keyword evidence="4 6" id="KW-1133">Transmembrane helix</keyword>
<evidence type="ECO:0000256" key="5">
    <source>
        <dbReference type="ARBA" id="ARBA00023136"/>
    </source>
</evidence>
<feature type="transmembrane region" description="Helical" evidence="6">
    <location>
        <begin position="445"/>
        <end position="466"/>
    </location>
</feature>
<protein>
    <submittedName>
        <fullName evidence="8">MFS domain-containing protein</fullName>
    </submittedName>
</protein>
<evidence type="ECO:0000256" key="3">
    <source>
        <dbReference type="ARBA" id="ARBA00022692"/>
    </source>
</evidence>
<keyword evidence="2" id="KW-0813">Transport</keyword>
<keyword evidence="7" id="KW-1185">Reference proteome</keyword>
<name>A0A5K4F3I2_SCHMA</name>
<dbReference type="InterPro" id="IPR011701">
    <property type="entry name" value="MFS"/>
</dbReference>
<dbReference type="InParanoid" id="A0A5K4F3I2"/>
<feature type="transmembrane region" description="Helical" evidence="6">
    <location>
        <begin position="288"/>
        <end position="309"/>
    </location>
</feature>
<feature type="transmembrane region" description="Helical" evidence="6">
    <location>
        <begin position="166"/>
        <end position="185"/>
    </location>
</feature>
<dbReference type="SUPFAM" id="SSF103473">
    <property type="entry name" value="MFS general substrate transporter"/>
    <property type="match status" value="1"/>
</dbReference>
<feature type="transmembrane region" description="Helical" evidence="6">
    <location>
        <begin position="353"/>
        <end position="373"/>
    </location>
</feature>
<dbReference type="AlphaFoldDB" id="A0A5K4F3I2"/>
<dbReference type="STRING" id="6183.A0A5K4F3I2"/>
<dbReference type="ExpressionAtlas" id="A0A5K4F3I2">
    <property type="expression patterns" value="baseline"/>
</dbReference>
<feature type="transmembrane region" description="Helical" evidence="6">
    <location>
        <begin position="66"/>
        <end position="86"/>
    </location>
</feature>
<proteinExistence type="predicted"/>
<evidence type="ECO:0000256" key="6">
    <source>
        <dbReference type="SAM" id="Phobius"/>
    </source>
</evidence>
<dbReference type="GO" id="GO:0016020">
    <property type="term" value="C:membrane"/>
    <property type="evidence" value="ECO:0007669"/>
    <property type="project" value="UniProtKB-SubCell"/>
</dbReference>
<keyword evidence="5 6" id="KW-0472">Membrane</keyword>
<reference evidence="7" key="1">
    <citation type="journal article" date="2012" name="PLoS Negl. Trop. Dis.">
        <title>A systematically improved high quality genome and transcriptome of the human blood fluke Schistosoma mansoni.</title>
        <authorList>
            <person name="Protasio A.V."/>
            <person name="Tsai I.J."/>
            <person name="Babbage A."/>
            <person name="Nichol S."/>
            <person name="Hunt M."/>
            <person name="Aslett M.A."/>
            <person name="De Silva N."/>
            <person name="Velarde G.S."/>
            <person name="Anderson T.J."/>
            <person name="Clark R.C."/>
            <person name="Davidson C."/>
            <person name="Dillon G.P."/>
            <person name="Holroyd N.E."/>
            <person name="LoVerde P.T."/>
            <person name="Lloyd C."/>
            <person name="McQuillan J."/>
            <person name="Oliveira G."/>
            <person name="Otto T.D."/>
            <person name="Parker-Manuel S.J."/>
            <person name="Quail M.A."/>
            <person name="Wilson R.A."/>
            <person name="Zerlotini A."/>
            <person name="Dunne D.W."/>
            <person name="Berriman M."/>
        </authorList>
    </citation>
    <scope>NUCLEOTIDE SEQUENCE [LARGE SCALE GENOMIC DNA]</scope>
    <source>
        <strain evidence="7">Puerto Rican</strain>
    </source>
</reference>
<dbReference type="PANTHER" id="PTHR43385">
    <property type="entry name" value="RIBOFLAVIN TRANSPORTER RIBJ"/>
    <property type="match status" value="1"/>
</dbReference>
<dbReference type="Proteomes" id="UP000008854">
    <property type="component" value="Unassembled WGS sequence"/>
</dbReference>
<feature type="transmembrane region" description="Helical" evidence="6">
    <location>
        <begin position="321"/>
        <end position="341"/>
    </location>
</feature>
<feature type="transmembrane region" description="Helical" evidence="6">
    <location>
        <begin position="418"/>
        <end position="439"/>
    </location>
</feature>
<evidence type="ECO:0000313" key="7">
    <source>
        <dbReference type="Proteomes" id="UP000008854"/>
    </source>
</evidence>
<sequence length="493" mass="54587">MFVRCFHIVTEIMQGDGTIAGCFSVLGGYLIHLSYGYLYSLTNMVPYIMGYLITFIDPHICVQTSVWFSAVTFAVYGIFMPLGGFLSRKIGYRPVLALSCLFLRLIKTTQIDCKISGGVLLSYFTIQKTYVGVILTYSFLFGTGVGLGFSVTLAVAATWFPEHRGLVVGLVVSGYGMGSLVFSPIQTFLINPNNVPVNNVTRQFDDPEILNRLPHVFLVIGVILSVTQIIGLILLRSKPKWNCEDDKIEILDDSGSSDCEIMDDEVKFSNCSNAVDITPSRLFRHIDFYLLWLIELCNSIPLTLLTSSYKLFGQSFISDDKYLTIIVTMTAVFNASGRILWGTIVDQFSYKIPFCIISLMWAILLLTFPYISLTDGLTAKILYCIWGIGGFLFLSSVSTVAPAAIGSMFGCTNMAINYGIIACARAIGCPLCAFVLTFISSENLYIVQFTICGSASLVAFLLALWIDDHKIPKNLNCCSFCSKTCSHLRIQRK</sequence>
<dbReference type="InterPro" id="IPR052983">
    <property type="entry name" value="MFS_Riboflavin_Transporter"/>
</dbReference>
<dbReference type="Pfam" id="PF07690">
    <property type="entry name" value="MFS_1"/>
    <property type="match status" value="1"/>
</dbReference>
<dbReference type="PANTHER" id="PTHR43385:SF1">
    <property type="entry name" value="RIBOFLAVIN TRANSPORTER RIBJ"/>
    <property type="match status" value="1"/>
</dbReference>
<evidence type="ECO:0000313" key="8">
    <source>
        <dbReference type="WBParaSite" id="Smp_245150.6"/>
    </source>
</evidence>
<dbReference type="InterPro" id="IPR036259">
    <property type="entry name" value="MFS_trans_sf"/>
</dbReference>
<evidence type="ECO:0000256" key="1">
    <source>
        <dbReference type="ARBA" id="ARBA00004141"/>
    </source>
</evidence>
<feature type="transmembrane region" description="Helical" evidence="6">
    <location>
        <begin position="216"/>
        <end position="235"/>
    </location>
</feature>
<keyword evidence="3 6" id="KW-0812">Transmembrane</keyword>
<feature type="transmembrane region" description="Helical" evidence="6">
    <location>
        <begin position="130"/>
        <end position="159"/>
    </location>
</feature>
<dbReference type="WBParaSite" id="Smp_245150.6">
    <property type="protein sequence ID" value="Smp_245150.6"/>
    <property type="gene ID" value="Smp_245150"/>
</dbReference>
<evidence type="ECO:0000256" key="4">
    <source>
        <dbReference type="ARBA" id="ARBA00022989"/>
    </source>
</evidence>
<reference evidence="8" key="2">
    <citation type="submission" date="2019-11" db="UniProtKB">
        <authorList>
            <consortium name="WormBaseParasite"/>
        </authorList>
    </citation>
    <scope>IDENTIFICATION</scope>
    <source>
        <strain evidence="8">Puerto Rican</strain>
    </source>
</reference>
<feature type="transmembrane region" description="Helical" evidence="6">
    <location>
        <begin position="385"/>
        <end position="406"/>
    </location>
</feature>
<comment type="subcellular location">
    <subcellularLocation>
        <location evidence="1">Membrane</location>
        <topology evidence="1">Multi-pass membrane protein</topology>
    </subcellularLocation>
</comment>
<evidence type="ECO:0000256" key="2">
    <source>
        <dbReference type="ARBA" id="ARBA00022448"/>
    </source>
</evidence>
<feature type="transmembrane region" description="Helical" evidence="6">
    <location>
        <begin position="12"/>
        <end position="31"/>
    </location>
</feature>